<proteinExistence type="predicted"/>
<protein>
    <submittedName>
        <fullName evidence="1">Uncharacterized protein</fullName>
    </submittedName>
</protein>
<accession>A0A3G2YR88</accession>
<dbReference type="Proteomes" id="UP000272148">
    <property type="component" value="Segment"/>
</dbReference>
<name>A0A3G2YR88_9CAUD</name>
<dbReference type="EMBL" id="MF431615">
    <property type="protein sequence ID" value="AYP28028.1"/>
    <property type="molecule type" value="Genomic_DNA"/>
</dbReference>
<sequence length="257" mass="26859">MASSWNLAAAQTSSVVEDVTSTGASLWQSVVDGAAEALASGKEAIIDVAEDVYDYLPEQEDVMDAAATGVEAASSVLPAIMDTAQAAGEGLMGSGLSEFKFLASNFFDAGGTLTEENLNGSDLSALASAVKKAKAAGRSSVDYKDFGTAEGDVLKGGILAGVFDPDLRMARTVGGFKFEEDADGNTIIRNTYNFNEGPKRKKFVEARKGGNAEDALSVLFSAGPVEVASILAYAKQEELKEQGKPYETEMVINLGKL</sequence>
<reference evidence="1" key="1">
    <citation type="journal article" date="2019" name="ISME J.">
        <title>Cobaviruses - a new globally distributed phage group infecting Rhodobacteraceae in marine ecosystems.</title>
        <authorList>
            <person name="Bischoff V."/>
            <person name="Bunk B."/>
            <person name="Meier-Kolthoff J.P."/>
            <person name="Sproer C."/>
            <person name="Poehlein A."/>
            <person name="Dogs M."/>
            <person name="Nguyen M."/>
            <person name="Petersen J."/>
            <person name="Daniel R."/>
            <person name="Overmann J."/>
            <person name="Goker M."/>
            <person name="Simon M."/>
            <person name="Brinkhoff T."/>
            <person name="Moraru C."/>
        </authorList>
    </citation>
    <scope>NUCLEOTIDE SEQUENCE</scope>
</reference>
<organism evidence="1">
    <name type="scientific">Lentibacter phage vB_LenP_ICBM3</name>
    <dbReference type="NCBI Taxonomy" id="2301530"/>
    <lineage>
        <taxon>Viruses</taxon>
        <taxon>Duplodnaviria</taxon>
        <taxon>Heunggongvirae</taxon>
        <taxon>Uroviricota</taxon>
        <taxon>Caudoviricetes</taxon>
        <taxon>Zobellviridae</taxon>
        <taxon>Cobavirinae</taxon>
        <taxon>Siovirus</taxon>
        <taxon>Siovirus germanense</taxon>
    </lineage>
</organism>
<evidence type="ECO:0000313" key="1">
    <source>
        <dbReference type="EMBL" id="AYP28028.1"/>
    </source>
</evidence>